<dbReference type="EMBL" id="JAKKPZ010000028">
    <property type="protein sequence ID" value="KAI1709985.1"/>
    <property type="molecule type" value="Genomic_DNA"/>
</dbReference>
<keyword evidence="3" id="KW-1185">Reference proteome</keyword>
<protein>
    <recommendedName>
        <fullName evidence="4">Secreted protein</fullName>
    </recommendedName>
</protein>
<feature type="signal peptide" evidence="1">
    <location>
        <begin position="1"/>
        <end position="25"/>
    </location>
</feature>
<evidence type="ECO:0000256" key="1">
    <source>
        <dbReference type="SAM" id="SignalP"/>
    </source>
</evidence>
<gene>
    <name evidence="2" type="ORF">DdX_10997</name>
</gene>
<feature type="chain" id="PRO_5042160499" description="Secreted protein" evidence="1">
    <location>
        <begin position="26"/>
        <end position="137"/>
    </location>
</feature>
<proteinExistence type="predicted"/>
<dbReference type="Proteomes" id="UP001201812">
    <property type="component" value="Unassembled WGS sequence"/>
</dbReference>
<keyword evidence="1" id="KW-0732">Signal</keyword>
<evidence type="ECO:0000313" key="2">
    <source>
        <dbReference type="EMBL" id="KAI1709985.1"/>
    </source>
</evidence>
<evidence type="ECO:0000313" key="3">
    <source>
        <dbReference type="Proteomes" id="UP001201812"/>
    </source>
</evidence>
<sequence>MQFFFLSATHVLLVVQFALINCALPANWRVRVSQSRTGQCFACGPLPDGTENCFQVRFRKTRAGITFYVGQDMEVEPKHAEFPLTRSEVVAQPGRAGCPLTVNGNIPTTVATEKSDDNLYIGRPLKVVLEEMDATSS</sequence>
<evidence type="ECO:0008006" key="4">
    <source>
        <dbReference type="Google" id="ProtNLM"/>
    </source>
</evidence>
<reference evidence="2" key="1">
    <citation type="submission" date="2022-01" db="EMBL/GenBank/DDBJ databases">
        <title>Genome Sequence Resource for Two Populations of Ditylenchus destructor, the Migratory Endoparasitic Phytonematode.</title>
        <authorList>
            <person name="Zhang H."/>
            <person name="Lin R."/>
            <person name="Xie B."/>
        </authorList>
    </citation>
    <scope>NUCLEOTIDE SEQUENCE</scope>
    <source>
        <strain evidence="2">BazhouSP</strain>
    </source>
</reference>
<comment type="caution">
    <text evidence="2">The sequence shown here is derived from an EMBL/GenBank/DDBJ whole genome shotgun (WGS) entry which is preliminary data.</text>
</comment>
<dbReference type="AlphaFoldDB" id="A0AAD4N072"/>
<organism evidence="2 3">
    <name type="scientific">Ditylenchus destructor</name>
    <dbReference type="NCBI Taxonomy" id="166010"/>
    <lineage>
        <taxon>Eukaryota</taxon>
        <taxon>Metazoa</taxon>
        <taxon>Ecdysozoa</taxon>
        <taxon>Nematoda</taxon>
        <taxon>Chromadorea</taxon>
        <taxon>Rhabditida</taxon>
        <taxon>Tylenchina</taxon>
        <taxon>Tylenchomorpha</taxon>
        <taxon>Sphaerularioidea</taxon>
        <taxon>Anguinidae</taxon>
        <taxon>Anguininae</taxon>
        <taxon>Ditylenchus</taxon>
    </lineage>
</organism>
<name>A0AAD4N072_9BILA</name>
<accession>A0AAD4N072</accession>